<organism evidence="2 3">
    <name type="scientific">Vibrio cidicii</name>
    <dbReference type="NCBI Taxonomy" id="1763883"/>
    <lineage>
        <taxon>Bacteria</taxon>
        <taxon>Pseudomonadati</taxon>
        <taxon>Pseudomonadota</taxon>
        <taxon>Gammaproteobacteria</taxon>
        <taxon>Vibrionales</taxon>
        <taxon>Vibrionaceae</taxon>
        <taxon>Vibrio</taxon>
    </lineage>
</organism>
<dbReference type="InterPro" id="IPR051908">
    <property type="entry name" value="Ribosomal_N-acetyltransferase"/>
</dbReference>
<name>A0ABR5VW93_9VIBR</name>
<dbReference type="Gene3D" id="3.40.630.30">
    <property type="match status" value="1"/>
</dbReference>
<dbReference type="PROSITE" id="PS51186">
    <property type="entry name" value="GNAT"/>
    <property type="match status" value="1"/>
</dbReference>
<reference evidence="2 3" key="1">
    <citation type="submission" date="2015-12" db="EMBL/GenBank/DDBJ databases">
        <authorList>
            <person name="Tarr C.L."/>
            <person name="Gladney L.M."/>
        </authorList>
    </citation>
    <scope>NUCLEOTIDE SEQUENCE [LARGE SCALE GENOMIC DNA]</scope>
    <source>
        <strain evidence="2 3">1048-83</strain>
    </source>
</reference>
<accession>A0ABR5VW93</accession>
<dbReference type="RefSeq" id="WP_061900973.1">
    <property type="nucleotide sequence ID" value="NZ_CAXYEW010000062.1"/>
</dbReference>
<feature type="domain" description="N-acetyltransferase" evidence="1">
    <location>
        <begin position="28"/>
        <end position="176"/>
    </location>
</feature>
<dbReference type="Proteomes" id="UP000075609">
    <property type="component" value="Unassembled WGS sequence"/>
</dbReference>
<dbReference type="InterPro" id="IPR000182">
    <property type="entry name" value="GNAT_dom"/>
</dbReference>
<evidence type="ECO:0000259" key="1">
    <source>
        <dbReference type="PROSITE" id="PS51186"/>
    </source>
</evidence>
<gene>
    <name evidence="2" type="ORF">ATY35_20415</name>
</gene>
<evidence type="ECO:0000313" key="2">
    <source>
        <dbReference type="EMBL" id="KYN79481.1"/>
    </source>
</evidence>
<dbReference type="GO" id="GO:0005840">
    <property type="term" value="C:ribosome"/>
    <property type="evidence" value="ECO:0007669"/>
    <property type="project" value="UniProtKB-KW"/>
</dbReference>
<sequence>MESERLELVPPSLKYADAMYQVIDESRLELSQFLPWVSDEFTKVRLKQNIKEAAHNFANFIDEFWFNIIEKETGMFVGAIGFIIRDKSVPYFEIGYWLKTSKTGLGYVSEAIGLVEQYAFINKAAQRVEIKMAGSNLRSQLVAKRCGYKLEAHLANARRLPSGELDSTVIYAKMCL</sequence>
<dbReference type="PANTHER" id="PTHR43441:SF3">
    <property type="entry name" value="ACETYLTRANSFERASE"/>
    <property type="match status" value="1"/>
</dbReference>
<dbReference type="Pfam" id="PF13302">
    <property type="entry name" value="Acetyltransf_3"/>
    <property type="match status" value="1"/>
</dbReference>
<keyword evidence="2" id="KW-0687">Ribonucleoprotein</keyword>
<proteinExistence type="predicted"/>
<keyword evidence="2" id="KW-0689">Ribosomal protein</keyword>
<keyword evidence="3" id="KW-1185">Reference proteome</keyword>
<dbReference type="SUPFAM" id="SSF55729">
    <property type="entry name" value="Acyl-CoA N-acyltransferases (Nat)"/>
    <property type="match status" value="1"/>
</dbReference>
<comment type="caution">
    <text evidence="2">The sequence shown here is derived from an EMBL/GenBank/DDBJ whole genome shotgun (WGS) entry which is preliminary data.</text>
</comment>
<dbReference type="InterPro" id="IPR016181">
    <property type="entry name" value="Acyl_CoA_acyltransferase"/>
</dbReference>
<dbReference type="EMBL" id="LOBP01000212">
    <property type="protein sequence ID" value="KYN79481.1"/>
    <property type="molecule type" value="Genomic_DNA"/>
</dbReference>
<dbReference type="PANTHER" id="PTHR43441">
    <property type="entry name" value="RIBOSOMAL-PROTEIN-SERINE ACETYLTRANSFERASE"/>
    <property type="match status" value="1"/>
</dbReference>
<evidence type="ECO:0000313" key="3">
    <source>
        <dbReference type="Proteomes" id="UP000075609"/>
    </source>
</evidence>
<protein>
    <submittedName>
        <fullName evidence="2">Ribosomal protein acetyltransferase</fullName>
    </submittedName>
</protein>